<comment type="caution">
    <text evidence="3">The sequence shown here is derived from an EMBL/GenBank/DDBJ whole genome shotgun (WGS) entry which is preliminary data.</text>
</comment>
<dbReference type="Gene3D" id="3.40.50.720">
    <property type="entry name" value="NAD(P)-binding Rossmann-like Domain"/>
    <property type="match status" value="1"/>
</dbReference>
<reference evidence="4" key="1">
    <citation type="submission" date="2017-04" db="EMBL/GenBank/DDBJ databases">
        <authorList>
            <person name="Abreu V.A."/>
            <person name="Popin R.V."/>
            <person name="Rigonato J."/>
            <person name="Andreote A.P."/>
            <person name="Schaker P.C."/>
            <person name="Hoff-Risseti C."/>
            <person name="Alvarenga D.O."/>
            <person name="Varani A.M."/>
            <person name="Fiore M.F."/>
        </authorList>
    </citation>
    <scope>NUCLEOTIDE SEQUENCE [LARGE SCALE GENOMIC DNA]</scope>
    <source>
        <strain evidence="4">CENA303</strain>
    </source>
</reference>
<dbReference type="RefSeq" id="WP_085729238.1">
    <property type="nucleotide sequence ID" value="NZ_NBYN01000074.1"/>
</dbReference>
<accession>A0A1X4G2Y9</accession>
<feature type="domain" description="NAD-dependent epimerase/dehydratase" evidence="2">
    <location>
        <begin position="4"/>
        <end position="278"/>
    </location>
</feature>
<dbReference type="InterPro" id="IPR001509">
    <property type="entry name" value="Epimerase_deHydtase"/>
</dbReference>
<dbReference type="AlphaFoldDB" id="A0A1X4G2Y9"/>
<sequence>MDIALVTGASGLIGSAAVRFFAERGLQVVGIDNDLRRYFFGDEASTTWNRDRLQQEVANYTHENEDIRDLAALERIFKTYNTDIKVIIHAAAQPSHDWAATEPLTDFAVNANGTLNLLEMTRQNCPDAVFIFTSTNNVYGDAINHYPLVELESRWELETSHPYFERGIDETMSIDHCIHTIFGASKVAADIMVQEYGIYYGLKTGIFRGGCLTGPDHSGTQLHGFLAYLMKCAITGRHYTVFGYQAKQVRDNIHSYDLVNMFWHFYQSPRCGEVYNAGGSRYSHCSMIEAINRCSQIVGRPMSWSYSEQNRLGDHIWWVSDVQKFKDHYPGWDFKYNLDDILIQIYEGLSRREDKALV</sequence>
<evidence type="ECO:0000259" key="2">
    <source>
        <dbReference type="Pfam" id="PF01370"/>
    </source>
</evidence>
<evidence type="ECO:0000256" key="1">
    <source>
        <dbReference type="ARBA" id="ARBA00007637"/>
    </source>
</evidence>
<organism evidence="3 4">
    <name type="scientific">Cylindrospermopsis raciborskii CENA303</name>
    <dbReference type="NCBI Taxonomy" id="1170769"/>
    <lineage>
        <taxon>Bacteria</taxon>
        <taxon>Bacillati</taxon>
        <taxon>Cyanobacteriota</taxon>
        <taxon>Cyanophyceae</taxon>
        <taxon>Nostocales</taxon>
        <taxon>Aphanizomenonaceae</taxon>
        <taxon>Cylindrospermopsis</taxon>
    </lineage>
</organism>
<dbReference type="EMBL" id="NBYN01000074">
    <property type="protein sequence ID" value="OSO87050.1"/>
    <property type="molecule type" value="Genomic_DNA"/>
</dbReference>
<protein>
    <submittedName>
        <fullName evidence="3">NAD-dependent epimerase</fullName>
    </submittedName>
</protein>
<evidence type="ECO:0000313" key="4">
    <source>
        <dbReference type="Proteomes" id="UP000192997"/>
    </source>
</evidence>
<dbReference type="CDD" id="cd05258">
    <property type="entry name" value="CDP_TE_SDR_e"/>
    <property type="match status" value="1"/>
</dbReference>
<dbReference type="Proteomes" id="UP000192997">
    <property type="component" value="Unassembled WGS sequence"/>
</dbReference>
<evidence type="ECO:0000313" key="3">
    <source>
        <dbReference type="EMBL" id="OSO87050.1"/>
    </source>
</evidence>
<proteinExistence type="inferred from homology"/>
<name>A0A1X4G2Y9_9CYAN</name>
<gene>
    <name evidence="3" type="ORF">B7O87_15320</name>
</gene>
<dbReference type="Pfam" id="PF01370">
    <property type="entry name" value="Epimerase"/>
    <property type="match status" value="1"/>
</dbReference>
<dbReference type="InterPro" id="IPR036291">
    <property type="entry name" value="NAD(P)-bd_dom_sf"/>
</dbReference>
<comment type="similarity">
    <text evidence="1">Belongs to the NAD(P)-dependent epimerase/dehydratase family.</text>
</comment>
<dbReference type="PANTHER" id="PTHR43000">
    <property type="entry name" value="DTDP-D-GLUCOSE 4,6-DEHYDRATASE-RELATED"/>
    <property type="match status" value="1"/>
</dbReference>
<dbReference type="SUPFAM" id="SSF51735">
    <property type="entry name" value="NAD(P)-binding Rossmann-fold domains"/>
    <property type="match status" value="1"/>
</dbReference>